<name>A0A0L7Y926_VIBPH</name>
<feature type="domain" description="TerD" evidence="2">
    <location>
        <begin position="5"/>
        <end position="206"/>
    </location>
</feature>
<gene>
    <name evidence="3" type="ORF">AKG60_24260</name>
    <name evidence="4" type="ORF">M5598_25435</name>
</gene>
<dbReference type="GO" id="GO:0046690">
    <property type="term" value="P:response to tellurium ion"/>
    <property type="evidence" value="ECO:0007669"/>
    <property type="project" value="UniProtKB-KW"/>
</dbReference>
<evidence type="ECO:0000259" key="2">
    <source>
        <dbReference type="Pfam" id="PF02342"/>
    </source>
</evidence>
<keyword evidence="4" id="KW-0614">Plasmid</keyword>
<reference evidence="4" key="2">
    <citation type="submission" date="2022-05" db="EMBL/GenBank/DDBJ databases">
        <title>Megaplasmid of Vibrio parahaemolyticus.</title>
        <authorList>
            <person name="Strauch E."/>
            <person name="Borowiak M."/>
        </authorList>
    </citation>
    <scope>NUCLEOTIDE SEQUENCE</scope>
    <source>
        <strain evidence="4">16-VB00198</strain>
        <plasmid evidence="4">pVP-16-VB00198-1</plasmid>
    </source>
</reference>
<reference evidence="3 5" key="1">
    <citation type="submission" date="2015-08" db="EMBL/GenBank/DDBJ databases">
        <title>Draft Genome Sequences of Vibrio parahaemolyticus Strains.</title>
        <authorList>
            <person name="Gonzalez-Escalona N."/>
            <person name="DePaola A."/>
        </authorList>
    </citation>
    <scope>NUCLEOTIDE SEQUENCE [LARGE SCALE GENOMIC DNA]</scope>
    <source>
        <strain evidence="3 5">CFSAN001621</strain>
    </source>
</reference>
<evidence type="ECO:0000313" key="5">
    <source>
        <dbReference type="Proteomes" id="UP000191946"/>
    </source>
</evidence>
<dbReference type="InterPro" id="IPR003325">
    <property type="entry name" value="TerD"/>
</dbReference>
<dbReference type="CDD" id="cd06974">
    <property type="entry name" value="TerD_like"/>
    <property type="match status" value="1"/>
</dbReference>
<evidence type="ECO:0000256" key="1">
    <source>
        <dbReference type="ARBA" id="ARBA00022686"/>
    </source>
</evidence>
<dbReference type="Pfam" id="PF02342">
    <property type="entry name" value="TerD"/>
    <property type="match status" value="1"/>
</dbReference>
<keyword evidence="5" id="KW-1185">Reference proteome</keyword>
<dbReference type="Gene3D" id="2.60.60.30">
    <property type="entry name" value="sav2460 like domains"/>
    <property type="match status" value="1"/>
</dbReference>
<geneLocation type="plasmid" evidence="4 6">
    <name>pVP-16-VB00198-1</name>
</geneLocation>
<dbReference type="EMBL" id="LHQV01000025">
    <property type="protein sequence ID" value="OQJ96402.1"/>
    <property type="molecule type" value="Genomic_DNA"/>
</dbReference>
<dbReference type="Proteomes" id="UP001163036">
    <property type="component" value="Plasmid pVP-16-VB00198-1"/>
</dbReference>
<dbReference type="RefSeq" id="WP_021485646.1">
    <property type="nucleotide sequence ID" value="NZ_CP062152.1"/>
</dbReference>
<dbReference type="PANTHER" id="PTHR32097:SF17">
    <property type="entry name" value="CAMP-BINDING PROTEIN 1-RELATED"/>
    <property type="match status" value="1"/>
</dbReference>
<keyword evidence="1" id="KW-0778">Tellurium resistance</keyword>
<organism evidence="4 6">
    <name type="scientific">Vibrio parahaemolyticus</name>
    <dbReference type="NCBI Taxonomy" id="670"/>
    <lineage>
        <taxon>Bacteria</taxon>
        <taxon>Pseudomonadati</taxon>
        <taxon>Pseudomonadota</taxon>
        <taxon>Gammaproteobacteria</taxon>
        <taxon>Vibrionales</taxon>
        <taxon>Vibrionaceae</taxon>
        <taxon>Vibrio</taxon>
    </lineage>
</organism>
<dbReference type="Proteomes" id="UP000191946">
    <property type="component" value="Unassembled WGS sequence"/>
</dbReference>
<evidence type="ECO:0000313" key="3">
    <source>
        <dbReference type="EMBL" id="OQJ96402.1"/>
    </source>
</evidence>
<dbReference type="InterPro" id="IPR051324">
    <property type="entry name" value="Stress/Tellurium_Resist"/>
</dbReference>
<proteinExistence type="predicted"/>
<dbReference type="AlphaFoldDB" id="A0A0L7Y926"/>
<evidence type="ECO:0000313" key="6">
    <source>
        <dbReference type="Proteomes" id="UP001163036"/>
    </source>
</evidence>
<dbReference type="EMBL" id="CP097357">
    <property type="protein sequence ID" value="UYV30353.1"/>
    <property type="molecule type" value="Genomic_DNA"/>
</dbReference>
<evidence type="ECO:0000313" key="4">
    <source>
        <dbReference type="EMBL" id="UYV30353.1"/>
    </source>
</evidence>
<sequence length="214" mass="23674">MSQVINLQKKQVINLSKHKPGLSRVCVGVNWGQVLREQNVGGFLGFGSRTEMKPTPVDLDISAGLLDASGSPVHSPVCYYNHDEPGLHHSGDDLEGDVVNDGIDNEVIEIDFSRVSANVSHIPVVLNDFRRELKNFGELPHLEIRIYEGTPTRVDNVIATFNIKNNEDLNNAQAVVLGNFSRVNGEFQFEAIGKSEPNTRLEDLIQRGFKIASK</sequence>
<dbReference type="PANTHER" id="PTHR32097">
    <property type="entry name" value="CAMP-BINDING PROTEIN 1-RELATED"/>
    <property type="match status" value="1"/>
</dbReference>
<accession>A0A0L7Y926</accession>
<protein>
    <submittedName>
        <fullName evidence="4">TerD family protein</fullName>
    </submittedName>
</protein>